<dbReference type="GO" id="GO:0000978">
    <property type="term" value="F:RNA polymerase II cis-regulatory region sequence-specific DNA binding"/>
    <property type="evidence" value="ECO:0007669"/>
    <property type="project" value="TreeGrafter"/>
</dbReference>
<comment type="caution">
    <text evidence="9">The sequence shown here is derived from an EMBL/GenBank/DDBJ whole genome shotgun (WGS) entry which is preliminary data.</text>
</comment>
<dbReference type="GO" id="GO:0000981">
    <property type="term" value="F:DNA-binding transcription factor activity, RNA polymerase II-specific"/>
    <property type="evidence" value="ECO:0007669"/>
    <property type="project" value="TreeGrafter"/>
</dbReference>
<keyword evidence="3 6" id="KW-0238">DNA-binding</keyword>
<dbReference type="Pfam" id="PF05920">
    <property type="entry name" value="Homeobox_KN"/>
    <property type="match status" value="1"/>
</dbReference>
<dbReference type="InterPro" id="IPR009057">
    <property type="entry name" value="Homeodomain-like_sf"/>
</dbReference>
<dbReference type="CDD" id="cd00086">
    <property type="entry name" value="homeodomain"/>
    <property type="match status" value="1"/>
</dbReference>
<feature type="compositionally biased region" description="Basic and acidic residues" evidence="7">
    <location>
        <begin position="1"/>
        <end position="26"/>
    </location>
</feature>
<proteinExistence type="inferred from homology"/>
<evidence type="ECO:0000256" key="7">
    <source>
        <dbReference type="SAM" id="MobiDB-lite"/>
    </source>
</evidence>
<dbReference type="InterPro" id="IPR008422">
    <property type="entry name" value="KN_HD"/>
</dbReference>
<evidence type="ECO:0000313" key="9">
    <source>
        <dbReference type="EMBL" id="CAK1602990.1"/>
    </source>
</evidence>
<evidence type="ECO:0000256" key="4">
    <source>
        <dbReference type="ARBA" id="ARBA00023155"/>
    </source>
</evidence>
<evidence type="ECO:0000256" key="1">
    <source>
        <dbReference type="ARBA" id="ARBA00004123"/>
    </source>
</evidence>
<dbReference type="GO" id="GO:0005634">
    <property type="term" value="C:nucleus"/>
    <property type="evidence" value="ECO:0007669"/>
    <property type="project" value="UniProtKB-SubCell"/>
</dbReference>
<feature type="region of interest" description="Disordered" evidence="7">
    <location>
        <begin position="1"/>
        <end position="36"/>
    </location>
</feature>
<keyword evidence="10" id="KW-1185">Reference proteome</keyword>
<feature type="region of interest" description="Disordered" evidence="7">
    <location>
        <begin position="188"/>
        <end position="207"/>
    </location>
</feature>
<dbReference type="GO" id="GO:0048646">
    <property type="term" value="P:anatomical structure formation involved in morphogenesis"/>
    <property type="evidence" value="ECO:0007669"/>
    <property type="project" value="UniProtKB-ARBA"/>
</dbReference>
<dbReference type="GO" id="GO:0001654">
    <property type="term" value="P:eye development"/>
    <property type="evidence" value="ECO:0007669"/>
    <property type="project" value="UniProtKB-ARBA"/>
</dbReference>
<feature type="compositionally biased region" description="Basic and acidic residues" evidence="7">
    <location>
        <begin position="194"/>
        <end position="206"/>
    </location>
</feature>
<feature type="DNA-binding region" description="Homeobox" evidence="6">
    <location>
        <begin position="45"/>
        <end position="107"/>
    </location>
</feature>
<evidence type="ECO:0000313" key="10">
    <source>
        <dbReference type="Proteomes" id="UP001314205"/>
    </source>
</evidence>
<dbReference type="PROSITE" id="PS50071">
    <property type="entry name" value="HOMEOBOX_2"/>
    <property type="match status" value="1"/>
</dbReference>
<dbReference type="InterPro" id="IPR001356">
    <property type="entry name" value="HD"/>
</dbReference>
<keyword evidence="4 6" id="KW-0371">Homeobox</keyword>
<dbReference type="Proteomes" id="UP001314205">
    <property type="component" value="Unassembled WGS sequence"/>
</dbReference>
<dbReference type="GO" id="GO:0048468">
    <property type="term" value="P:cell development"/>
    <property type="evidence" value="ECO:0007669"/>
    <property type="project" value="TreeGrafter"/>
</dbReference>
<comment type="similarity">
    <text evidence="2">Belongs to the TALE/IRO homeobox family.</text>
</comment>
<evidence type="ECO:0000256" key="2">
    <source>
        <dbReference type="ARBA" id="ARBA00008446"/>
    </source>
</evidence>
<name>A0AAV1M5S4_9NEOP</name>
<dbReference type="SUPFAM" id="SSF46689">
    <property type="entry name" value="Homeodomain-like"/>
    <property type="match status" value="1"/>
</dbReference>
<evidence type="ECO:0000259" key="8">
    <source>
        <dbReference type="PROSITE" id="PS50071"/>
    </source>
</evidence>
<sequence length="280" mass="32508">MTLIQRDQEVKEAKMDGSPTKEDSGKSLRPVRNRRYTRRSLVAGQRPQKRLFTPEIKRYLKDWLVRRRENPYPNREEKKYLSRETGLTYIQICNWFANWRRKLKNVNVDRNQQTWGHLIRTYNDRAQGNVEQFSICSDDSIWSEPAPSPDHETLDIDARLEGSPESSSEYQHLDADFSSLSTDKCESFNNNSNEVDHRSGKTDDPKNITSPLLLSKWLESAARFQPSENNYSWWADGKRRKFESKSQLFPSKALRHDRDEVEAAVALTALASATSRLAAP</sequence>
<dbReference type="EMBL" id="CAVLGL010000148">
    <property type="protein sequence ID" value="CAK1602990.1"/>
    <property type="molecule type" value="Genomic_DNA"/>
</dbReference>
<dbReference type="AlphaFoldDB" id="A0AAV1M5S4"/>
<dbReference type="PANTHER" id="PTHR11211">
    <property type="entry name" value="IROQUOIS-CLASS HOMEODOMAIN PROTEIN IRX"/>
    <property type="match status" value="1"/>
</dbReference>
<keyword evidence="5 6" id="KW-0539">Nucleus</keyword>
<dbReference type="PANTHER" id="PTHR11211:SF3">
    <property type="entry name" value="HOMEOBOX PROTEIN MOHAWK"/>
    <property type="match status" value="1"/>
</dbReference>
<feature type="domain" description="Homeobox" evidence="8">
    <location>
        <begin position="43"/>
        <end position="106"/>
    </location>
</feature>
<reference evidence="9 10" key="1">
    <citation type="submission" date="2023-11" db="EMBL/GenBank/DDBJ databases">
        <authorList>
            <person name="Hedman E."/>
            <person name="Englund M."/>
            <person name="Stromberg M."/>
            <person name="Nyberg Akerstrom W."/>
            <person name="Nylinder S."/>
            <person name="Jareborg N."/>
            <person name="Kallberg Y."/>
            <person name="Kronander E."/>
        </authorList>
    </citation>
    <scope>NUCLEOTIDE SEQUENCE [LARGE SCALE GENOMIC DNA]</scope>
</reference>
<dbReference type="GO" id="GO:0007517">
    <property type="term" value="P:muscle organ development"/>
    <property type="evidence" value="ECO:0007669"/>
    <property type="project" value="TreeGrafter"/>
</dbReference>
<accession>A0AAV1M5S4</accession>
<comment type="subcellular location">
    <subcellularLocation>
        <location evidence="1 6">Nucleus</location>
    </subcellularLocation>
</comment>
<organism evidence="9 10">
    <name type="scientific">Parnassius mnemosyne</name>
    <name type="common">clouded apollo</name>
    <dbReference type="NCBI Taxonomy" id="213953"/>
    <lineage>
        <taxon>Eukaryota</taxon>
        <taxon>Metazoa</taxon>
        <taxon>Ecdysozoa</taxon>
        <taxon>Arthropoda</taxon>
        <taxon>Hexapoda</taxon>
        <taxon>Insecta</taxon>
        <taxon>Pterygota</taxon>
        <taxon>Neoptera</taxon>
        <taxon>Endopterygota</taxon>
        <taxon>Lepidoptera</taxon>
        <taxon>Glossata</taxon>
        <taxon>Ditrysia</taxon>
        <taxon>Papilionoidea</taxon>
        <taxon>Papilionidae</taxon>
        <taxon>Parnassiinae</taxon>
        <taxon>Parnassini</taxon>
        <taxon>Parnassius</taxon>
        <taxon>Driopa</taxon>
    </lineage>
</organism>
<evidence type="ECO:0000256" key="3">
    <source>
        <dbReference type="ARBA" id="ARBA00023125"/>
    </source>
</evidence>
<evidence type="ECO:0000256" key="5">
    <source>
        <dbReference type="ARBA" id="ARBA00023242"/>
    </source>
</evidence>
<protein>
    <recommendedName>
        <fullName evidence="8">Homeobox domain-containing protein</fullName>
    </recommendedName>
</protein>
<gene>
    <name evidence="9" type="ORF">PARMNEM_LOCUS21412</name>
</gene>
<dbReference type="GO" id="GO:0009887">
    <property type="term" value="P:animal organ morphogenesis"/>
    <property type="evidence" value="ECO:0007669"/>
    <property type="project" value="UniProtKB-ARBA"/>
</dbReference>
<dbReference type="SMART" id="SM00389">
    <property type="entry name" value="HOX"/>
    <property type="match status" value="1"/>
</dbReference>
<dbReference type="Gene3D" id="1.10.10.60">
    <property type="entry name" value="Homeodomain-like"/>
    <property type="match status" value="1"/>
</dbReference>
<evidence type="ECO:0000256" key="6">
    <source>
        <dbReference type="PROSITE-ProRule" id="PRU00108"/>
    </source>
</evidence>